<gene>
    <name evidence="1" type="ORF">CW751_13315</name>
</gene>
<comment type="caution">
    <text evidence="1">The sequence shown here is derived from an EMBL/GenBank/DDBJ whole genome shotgun (WGS) entry which is preliminary data.</text>
</comment>
<keyword evidence="2" id="KW-1185">Reference proteome</keyword>
<dbReference type="RefSeq" id="WP_101335519.1">
    <property type="nucleotide sequence ID" value="NZ_PJNI01000018.1"/>
</dbReference>
<dbReference type="EMBL" id="PJNI01000018">
    <property type="protein sequence ID" value="PKR79804.1"/>
    <property type="molecule type" value="Genomic_DNA"/>
</dbReference>
<protein>
    <submittedName>
        <fullName evidence="1">Uncharacterized protein</fullName>
    </submittedName>
</protein>
<name>A0A2I0QZN9_9FLAO</name>
<organism evidence="1 2">
    <name type="scientific">Brumimicrobium salinarum</name>
    <dbReference type="NCBI Taxonomy" id="2058658"/>
    <lineage>
        <taxon>Bacteria</taxon>
        <taxon>Pseudomonadati</taxon>
        <taxon>Bacteroidota</taxon>
        <taxon>Flavobacteriia</taxon>
        <taxon>Flavobacteriales</taxon>
        <taxon>Crocinitomicaceae</taxon>
        <taxon>Brumimicrobium</taxon>
    </lineage>
</organism>
<reference evidence="1 2" key="1">
    <citation type="submission" date="2017-12" db="EMBL/GenBank/DDBJ databases">
        <title>The draft genome sequence of Brumimicrobium saltpan LHR20.</title>
        <authorList>
            <person name="Do Z.-J."/>
            <person name="Luo H.-R."/>
        </authorList>
    </citation>
    <scope>NUCLEOTIDE SEQUENCE [LARGE SCALE GENOMIC DNA]</scope>
    <source>
        <strain evidence="1 2">LHR20</strain>
    </source>
</reference>
<evidence type="ECO:0000313" key="2">
    <source>
        <dbReference type="Proteomes" id="UP000236654"/>
    </source>
</evidence>
<dbReference type="Proteomes" id="UP000236654">
    <property type="component" value="Unassembled WGS sequence"/>
</dbReference>
<evidence type="ECO:0000313" key="1">
    <source>
        <dbReference type="EMBL" id="PKR79804.1"/>
    </source>
</evidence>
<accession>A0A2I0QZN9</accession>
<sequence>MAKASTPNIKTTHKILMEVNKNWTDLAKEISYTFQPNSEKELIQLHLFNVIEYLKQRDLGHLNQKQIDNRLAHIEVLKQYADNGIFPINNLKPYRVPIFIDENQTYCAVGFLLKESGFKNAAQEIAADQLLSYLGDIQHDELIPWQQKSGLSLFELALIQPTYGPPTEIKVKKSPIQWKEITTQSGHLKNIFKNGKDQSLYGVFSQNMVSIEHQIKNYTPKTQAWESIGNKIQGEVLEIVFTEHEMYINAFLPLDENPHQILKLANRKWESIAFFNGNISSIQVFKNQLYVLGDFSKVNNKTSANFVVIDHETVQAFSKQIKYNSMQYLPKIDQMTATETSLFLTAGPSLLQFKNDSLRSLNSIPYYNYLKDFAIGGNADTLLVLSSSFPGFMKFFDQHVESANFNNVLFSTTPTYHHSLNYEDAKSVDQFTFISGDFSISTLKSRINQNIRLVKCDRPESLYWYGEGLKVYYNKSFYPILDQGKVVNFLQIADQIYIVKKDGSLYFTELSHVKKEIDKLEKSLNSKR</sequence>
<proteinExistence type="predicted"/>
<dbReference type="AlphaFoldDB" id="A0A2I0QZN9"/>
<dbReference type="OrthoDB" id="1466022at2"/>